<reference evidence="2" key="1">
    <citation type="submission" date="2014-01" db="EMBL/GenBank/DDBJ databases">
        <title>The Genome Sequence of Anopheles farauti FAR1 (V2).</title>
        <authorList>
            <consortium name="The Broad Institute Genomics Platform"/>
            <person name="Neafsey D.E."/>
            <person name="Besansky N."/>
            <person name="Howell P."/>
            <person name="Walton C."/>
            <person name="Young S.K."/>
            <person name="Zeng Q."/>
            <person name="Gargeya S."/>
            <person name="Fitzgerald M."/>
            <person name="Haas B."/>
            <person name="Abouelleil A."/>
            <person name="Allen A.W."/>
            <person name="Alvarado L."/>
            <person name="Arachchi H.M."/>
            <person name="Berlin A.M."/>
            <person name="Chapman S.B."/>
            <person name="Gainer-Dewar J."/>
            <person name="Goldberg J."/>
            <person name="Griggs A."/>
            <person name="Gujja S."/>
            <person name="Hansen M."/>
            <person name="Howarth C."/>
            <person name="Imamovic A."/>
            <person name="Ireland A."/>
            <person name="Larimer J."/>
            <person name="McCowan C."/>
            <person name="Murphy C."/>
            <person name="Pearson M."/>
            <person name="Poon T.W."/>
            <person name="Priest M."/>
            <person name="Roberts A."/>
            <person name="Saif S."/>
            <person name="Shea T."/>
            <person name="Sisk P."/>
            <person name="Sykes S."/>
            <person name="Wortman J."/>
            <person name="Nusbaum C."/>
            <person name="Birren B."/>
        </authorList>
    </citation>
    <scope>NUCLEOTIDE SEQUENCE [LARGE SCALE GENOMIC DNA]</scope>
    <source>
        <strain evidence="2">FAR1</strain>
    </source>
</reference>
<keyword evidence="2" id="KW-1185">Reference proteome</keyword>
<protein>
    <submittedName>
        <fullName evidence="1">Uncharacterized protein</fullName>
    </submittedName>
</protein>
<dbReference type="AlphaFoldDB" id="A0A182Q4U6"/>
<accession>A0A182Q4U6</accession>
<reference evidence="1" key="2">
    <citation type="submission" date="2020-05" db="UniProtKB">
        <authorList>
            <consortium name="EnsemblMetazoa"/>
        </authorList>
    </citation>
    <scope>IDENTIFICATION</scope>
    <source>
        <strain evidence="1">FAR1</strain>
    </source>
</reference>
<evidence type="ECO:0000313" key="2">
    <source>
        <dbReference type="Proteomes" id="UP000075886"/>
    </source>
</evidence>
<proteinExistence type="predicted"/>
<dbReference type="EMBL" id="AXCN02000718">
    <property type="status" value="NOT_ANNOTATED_CDS"/>
    <property type="molecule type" value="Genomic_DNA"/>
</dbReference>
<dbReference type="Proteomes" id="UP000075886">
    <property type="component" value="Unassembled WGS sequence"/>
</dbReference>
<dbReference type="VEuPathDB" id="VectorBase:AFAF003102"/>
<dbReference type="EnsemblMetazoa" id="AFAF003102-RA">
    <property type="protein sequence ID" value="AFAF003102-PA"/>
    <property type="gene ID" value="AFAF003102"/>
</dbReference>
<evidence type="ECO:0000313" key="1">
    <source>
        <dbReference type="EnsemblMetazoa" id="AFAF003102-PA"/>
    </source>
</evidence>
<organism evidence="1 2">
    <name type="scientific">Anopheles farauti</name>
    <dbReference type="NCBI Taxonomy" id="69004"/>
    <lineage>
        <taxon>Eukaryota</taxon>
        <taxon>Metazoa</taxon>
        <taxon>Ecdysozoa</taxon>
        <taxon>Arthropoda</taxon>
        <taxon>Hexapoda</taxon>
        <taxon>Insecta</taxon>
        <taxon>Pterygota</taxon>
        <taxon>Neoptera</taxon>
        <taxon>Endopterygota</taxon>
        <taxon>Diptera</taxon>
        <taxon>Nematocera</taxon>
        <taxon>Culicoidea</taxon>
        <taxon>Culicidae</taxon>
        <taxon>Anophelinae</taxon>
        <taxon>Anopheles</taxon>
    </lineage>
</organism>
<sequence length="346" mass="39285">MRILREKSNKNHSPIEVVQPGRVAETLRERVRVDLELRDELILVGRHRGEDRLRKHERLVVELLQLGRTRRHALVRPDAHQVDARLVAMHRVQHDLARLVHLVVRQLDLLERNHLPPERVRTDRGVRVRVEPGGWWRIRLPRHQPSRPMVRVPVAPIIQRNDVEQDGVPIGRRLVTHRTGKRDAHGREHALASNSLHSSLTCAISGERRSSSDTLAGVEAVRECVSRACSVLSSESLQSSTLTLISSSATSDERSGCVHPPSPELIADDRDEAYEARRAKRLPMTIKPRAGGSSKGKPFITRTRNEPLKQTLTLRYVCGSVFSPSVCILYGNDDDTRKRYDETTPR</sequence>
<name>A0A182Q4U6_9DIPT</name>